<organism evidence="3 4">
    <name type="scientific">Microtus ochrogaster</name>
    <name type="common">Prairie vole</name>
    <dbReference type="NCBI Taxonomy" id="79684"/>
    <lineage>
        <taxon>Eukaryota</taxon>
        <taxon>Metazoa</taxon>
        <taxon>Chordata</taxon>
        <taxon>Craniata</taxon>
        <taxon>Vertebrata</taxon>
        <taxon>Euteleostomi</taxon>
        <taxon>Mammalia</taxon>
        <taxon>Eutheria</taxon>
        <taxon>Euarchontoglires</taxon>
        <taxon>Glires</taxon>
        <taxon>Rodentia</taxon>
        <taxon>Myomorpha</taxon>
        <taxon>Muroidea</taxon>
        <taxon>Cricetidae</taxon>
        <taxon>Arvicolinae</taxon>
        <taxon>Microtus</taxon>
    </lineage>
</organism>
<evidence type="ECO:0000313" key="3">
    <source>
        <dbReference type="Proteomes" id="UP000694915"/>
    </source>
</evidence>
<feature type="region of interest" description="Disordered" evidence="1">
    <location>
        <begin position="28"/>
        <end position="56"/>
    </location>
</feature>
<dbReference type="Gene3D" id="3.30.2350.10">
    <property type="entry name" value="Pseudouridine synthase"/>
    <property type="match status" value="1"/>
</dbReference>
<dbReference type="PANTHER" id="PTHR21600:SF49">
    <property type="entry name" value="MITOCHONDRIAL MRNA PSEUDOURIDINE SYNTHASE RPUSD3"/>
    <property type="match status" value="1"/>
</dbReference>
<reference evidence="4" key="1">
    <citation type="submission" date="2025-08" db="UniProtKB">
        <authorList>
            <consortium name="RefSeq"/>
        </authorList>
    </citation>
    <scope>IDENTIFICATION</scope>
</reference>
<accession>A0ABM1UPC7</accession>
<dbReference type="GeneID" id="101985752"/>
<dbReference type="InterPro" id="IPR050188">
    <property type="entry name" value="RluA_PseudoU_synthase"/>
</dbReference>
<proteinExistence type="predicted"/>
<gene>
    <name evidence="4" type="primary">Rpusd3</name>
</gene>
<dbReference type="InterPro" id="IPR020103">
    <property type="entry name" value="PsdUridine_synth_cat_dom_sf"/>
</dbReference>
<feature type="domain" description="Pseudouridine synthase RsuA/RluA-like" evidence="2">
    <location>
        <begin position="83"/>
        <end position="242"/>
    </location>
</feature>
<dbReference type="SUPFAM" id="SSF55120">
    <property type="entry name" value="Pseudouridine synthase"/>
    <property type="match status" value="1"/>
</dbReference>
<evidence type="ECO:0000259" key="2">
    <source>
        <dbReference type="Pfam" id="PF00849"/>
    </source>
</evidence>
<sequence>MGALRVWRWISETWRPGFGAGVRRRDAGFGTEARRRSQPQASNKSKDPVEDQPFPGLLRTENLGVEELVDVLKAAVVDQKGPLVTLSKPQGLPVTGMGTGRPGELTLLSVLPQLSQALGLGHRELQVVRAPGKEASGLVLLSGCPQTASRLQKFFAHSRRSQRPTATYCAITDGVPEPSEGTVSVALKLERMDGINLAVPVASPSRKDILEGVKRTLSHFHVMATGCGCALVQLQPLTGSGHLRSIGSGNEDSPSWSGRTAGSSPIFQCFPVNCRCTWLCSSARCLGTTPMLLEWALFWASAFCGQPRPPNPRHRSWMKLSSNASA</sequence>
<dbReference type="Pfam" id="PF00849">
    <property type="entry name" value="PseudoU_synth_2"/>
    <property type="match status" value="1"/>
</dbReference>
<dbReference type="Proteomes" id="UP000694915">
    <property type="component" value="Unplaced"/>
</dbReference>
<protein>
    <submittedName>
        <fullName evidence="4">Mitochondrial mRNA pseudouridine synthase RPUSD3 isoform X4</fullName>
    </submittedName>
</protein>
<name>A0ABM1UPC7_MICOH</name>
<evidence type="ECO:0000256" key="1">
    <source>
        <dbReference type="SAM" id="MobiDB-lite"/>
    </source>
</evidence>
<evidence type="ECO:0000313" key="4">
    <source>
        <dbReference type="RefSeq" id="XP_026643839.1"/>
    </source>
</evidence>
<dbReference type="InterPro" id="IPR006145">
    <property type="entry name" value="PsdUridine_synth_RsuA/RluA"/>
</dbReference>
<dbReference type="PANTHER" id="PTHR21600">
    <property type="entry name" value="MITOCHONDRIAL RNA PSEUDOURIDINE SYNTHASE"/>
    <property type="match status" value="1"/>
</dbReference>
<keyword evidence="3" id="KW-1185">Reference proteome</keyword>
<dbReference type="RefSeq" id="XP_026643839.1">
    <property type="nucleotide sequence ID" value="XM_026788038.1"/>
</dbReference>